<evidence type="ECO:0000313" key="2">
    <source>
        <dbReference type="Proteomes" id="UP000275078"/>
    </source>
</evidence>
<evidence type="ECO:0000313" key="1">
    <source>
        <dbReference type="EMBL" id="RPA72917.1"/>
    </source>
</evidence>
<name>A0A3N4HHE2_ASCIM</name>
<dbReference type="EMBL" id="ML119840">
    <property type="protein sequence ID" value="RPA72917.1"/>
    <property type="molecule type" value="Genomic_DNA"/>
</dbReference>
<proteinExistence type="predicted"/>
<dbReference type="Proteomes" id="UP000275078">
    <property type="component" value="Unassembled WGS sequence"/>
</dbReference>
<evidence type="ECO:0008006" key="3">
    <source>
        <dbReference type="Google" id="ProtNLM"/>
    </source>
</evidence>
<sequence>MNEDLQQLEPITMSQQTQVEPNMVPLGSLALISPELRGLIFSYLSNQELISSTRASKEWATQVGAYCRSVRPRQILPISYNCLSQMNSFVDLFKFFCTKTDPQSSRVPGPDITLAVHFLISGTRDKNSMVQLCKVDCCCPDHFTLYHRRYDQAYQDHYETNVVHELRTIIETQFQHDPSCTDCSYSSEPTLQDYVPDHSIVTCLRFQEAGSIHNHCLYSVAVIQFGMDLETGRIMMGFQRIRLVTLWGLVKLSRFCTL</sequence>
<dbReference type="AlphaFoldDB" id="A0A3N4HHE2"/>
<reference evidence="1 2" key="1">
    <citation type="journal article" date="2018" name="Nat. Ecol. Evol.">
        <title>Pezizomycetes genomes reveal the molecular basis of ectomycorrhizal truffle lifestyle.</title>
        <authorList>
            <person name="Murat C."/>
            <person name="Payen T."/>
            <person name="Noel B."/>
            <person name="Kuo A."/>
            <person name="Morin E."/>
            <person name="Chen J."/>
            <person name="Kohler A."/>
            <person name="Krizsan K."/>
            <person name="Balestrini R."/>
            <person name="Da Silva C."/>
            <person name="Montanini B."/>
            <person name="Hainaut M."/>
            <person name="Levati E."/>
            <person name="Barry K.W."/>
            <person name="Belfiori B."/>
            <person name="Cichocki N."/>
            <person name="Clum A."/>
            <person name="Dockter R.B."/>
            <person name="Fauchery L."/>
            <person name="Guy J."/>
            <person name="Iotti M."/>
            <person name="Le Tacon F."/>
            <person name="Lindquist E.A."/>
            <person name="Lipzen A."/>
            <person name="Malagnac F."/>
            <person name="Mello A."/>
            <person name="Molinier V."/>
            <person name="Miyauchi S."/>
            <person name="Poulain J."/>
            <person name="Riccioni C."/>
            <person name="Rubini A."/>
            <person name="Sitrit Y."/>
            <person name="Splivallo R."/>
            <person name="Traeger S."/>
            <person name="Wang M."/>
            <person name="Zifcakova L."/>
            <person name="Wipf D."/>
            <person name="Zambonelli A."/>
            <person name="Paolocci F."/>
            <person name="Nowrousian M."/>
            <person name="Ottonello S."/>
            <person name="Baldrian P."/>
            <person name="Spatafora J.W."/>
            <person name="Henrissat B."/>
            <person name="Nagy L.G."/>
            <person name="Aury J.M."/>
            <person name="Wincker P."/>
            <person name="Grigoriev I.V."/>
            <person name="Bonfante P."/>
            <person name="Martin F.M."/>
        </authorList>
    </citation>
    <scope>NUCLEOTIDE SEQUENCE [LARGE SCALE GENOMIC DNA]</scope>
    <source>
        <strain evidence="1 2">RN42</strain>
    </source>
</reference>
<organism evidence="1 2">
    <name type="scientific">Ascobolus immersus RN42</name>
    <dbReference type="NCBI Taxonomy" id="1160509"/>
    <lineage>
        <taxon>Eukaryota</taxon>
        <taxon>Fungi</taxon>
        <taxon>Dikarya</taxon>
        <taxon>Ascomycota</taxon>
        <taxon>Pezizomycotina</taxon>
        <taxon>Pezizomycetes</taxon>
        <taxon>Pezizales</taxon>
        <taxon>Ascobolaceae</taxon>
        <taxon>Ascobolus</taxon>
    </lineage>
</organism>
<keyword evidence="2" id="KW-1185">Reference proteome</keyword>
<protein>
    <recommendedName>
        <fullName evidence="3">F-box domain-containing protein</fullName>
    </recommendedName>
</protein>
<gene>
    <name evidence="1" type="ORF">BJ508DRAFT_381289</name>
</gene>
<accession>A0A3N4HHE2</accession>